<dbReference type="InterPro" id="IPR027417">
    <property type="entry name" value="P-loop_NTPase"/>
</dbReference>
<accession>A0ABD2XSX2</accession>
<proteinExistence type="inferred from homology"/>
<dbReference type="EMBL" id="JBJUIK010000017">
    <property type="protein sequence ID" value="KAL3497351.1"/>
    <property type="molecule type" value="Genomic_DNA"/>
</dbReference>
<keyword evidence="10" id="KW-1185">Reference proteome</keyword>
<sequence length="257" mass="29610">MAVLIVTFVLNQLSILLRDEAKLLGGLRQEIQHIIDELGHMKAFLRLAEAKEEDDPRLEEWTMQVQNVAYDIQDVVDEFMLRFGCNHTHGFCDLARKVFTSTMNIQARYRIAREIQRIKSRITNISESHKRYQFEYGSSFQVSAALAVNSSWQYSRDEALLVEEAKLIGIEDPKQQLIFQLLDGYSQLKVVSVLGMGGIGKTTLVKKVREDANVKRQFEILAWATVSQTCDIKELLKDLIQQLYQETGNQFLNKWPP</sequence>
<dbReference type="InterPro" id="IPR041118">
    <property type="entry name" value="Rx_N"/>
</dbReference>
<evidence type="ECO:0000256" key="5">
    <source>
        <dbReference type="ARBA" id="ARBA00022821"/>
    </source>
</evidence>
<keyword evidence="6" id="KW-0067">ATP-binding</keyword>
<gene>
    <name evidence="9" type="ORF">ACH5RR_040083</name>
</gene>
<keyword evidence="4" id="KW-0547">Nucleotide-binding</keyword>
<evidence type="ECO:0000259" key="7">
    <source>
        <dbReference type="Pfam" id="PF00931"/>
    </source>
</evidence>
<dbReference type="Proteomes" id="UP001630127">
    <property type="component" value="Unassembled WGS sequence"/>
</dbReference>
<reference evidence="9 10" key="1">
    <citation type="submission" date="2024-11" db="EMBL/GenBank/DDBJ databases">
        <title>A near-complete genome assembly of Cinchona calisaya.</title>
        <authorList>
            <person name="Lian D.C."/>
            <person name="Zhao X.W."/>
            <person name="Wei L."/>
        </authorList>
    </citation>
    <scope>NUCLEOTIDE SEQUENCE [LARGE SCALE GENOMIC DNA]</scope>
    <source>
        <tissue evidence="9">Nenye</tissue>
    </source>
</reference>
<dbReference type="PANTHER" id="PTHR19338:SF32">
    <property type="entry name" value="OS06G0287500 PROTEIN"/>
    <property type="match status" value="1"/>
</dbReference>
<evidence type="ECO:0000256" key="6">
    <source>
        <dbReference type="ARBA" id="ARBA00022840"/>
    </source>
</evidence>
<dbReference type="AlphaFoldDB" id="A0ABD2XSX2"/>
<dbReference type="Gene3D" id="3.40.50.300">
    <property type="entry name" value="P-loop containing nucleotide triphosphate hydrolases"/>
    <property type="match status" value="1"/>
</dbReference>
<evidence type="ECO:0000313" key="10">
    <source>
        <dbReference type="Proteomes" id="UP001630127"/>
    </source>
</evidence>
<organism evidence="9 10">
    <name type="scientific">Cinchona calisaya</name>
    <dbReference type="NCBI Taxonomy" id="153742"/>
    <lineage>
        <taxon>Eukaryota</taxon>
        <taxon>Viridiplantae</taxon>
        <taxon>Streptophyta</taxon>
        <taxon>Embryophyta</taxon>
        <taxon>Tracheophyta</taxon>
        <taxon>Spermatophyta</taxon>
        <taxon>Magnoliopsida</taxon>
        <taxon>eudicotyledons</taxon>
        <taxon>Gunneridae</taxon>
        <taxon>Pentapetalae</taxon>
        <taxon>asterids</taxon>
        <taxon>lamiids</taxon>
        <taxon>Gentianales</taxon>
        <taxon>Rubiaceae</taxon>
        <taxon>Cinchonoideae</taxon>
        <taxon>Cinchoneae</taxon>
        <taxon>Cinchona</taxon>
    </lineage>
</organism>
<dbReference type="Pfam" id="PF00931">
    <property type="entry name" value="NB-ARC"/>
    <property type="match status" value="1"/>
</dbReference>
<evidence type="ECO:0000256" key="3">
    <source>
        <dbReference type="ARBA" id="ARBA00022737"/>
    </source>
</evidence>
<dbReference type="Pfam" id="PF18052">
    <property type="entry name" value="Rx_N"/>
    <property type="match status" value="1"/>
</dbReference>
<keyword evidence="2" id="KW-0433">Leucine-rich repeat</keyword>
<evidence type="ECO:0008006" key="11">
    <source>
        <dbReference type="Google" id="ProtNLM"/>
    </source>
</evidence>
<keyword evidence="3" id="KW-0677">Repeat</keyword>
<evidence type="ECO:0000256" key="2">
    <source>
        <dbReference type="ARBA" id="ARBA00022614"/>
    </source>
</evidence>
<dbReference type="GO" id="GO:0005524">
    <property type="term" value="F:ATP binding"/>
    <property type="evidence" value="ECO:0007669"/>
    <property type="project" value="UniProtKB-KW"/>
</dbReference>
<dbReference type="InterPro" id="IPR038005">
    <property type="entry name" value="RX-like_CC"/>
</dbReference>
<evidence type="ECO:0000313" key="9">
    <source>
        <dbReference type="EMBL" id="KAL3497351.1"/>
    </source>
</evidence>
<comment type="caution">
    <text evidence="9">The sequence shown here is derived from an EMBL/GenBank/DDBJ whole genome shotgun (WGS) entry which is preliminary data.</text>
</comment>
<evidence type="ECO:0000259" key="8">
    <source>
        <dbReference type="Pfam" id="PF18052"/>
    </source>
</evidence>
<feature type="domain" description="Disease resistance N-terminal" evidence="8">
    <location>
        <begin position="5"/>
        <end position="87"/>
    </location>
</feature>
<evidence type="ECO:0000256" key="1">
    <source>
        <dbReference type="ARBA" id="ARBA00008894"/>
    </source>
</evidence>
<dbReference type="SUPFAM" id="SSF52540">
    <property type="entry name" value="P-loop containing nucleoside triphosphate hydrolases"/>
    <property type="match status" value="1"/>
</dbReference>
<dbReference type="PANTHER" id="PTHR19338">
    <property type="entry name" value="TRANSLOCASE OF INNER MITOCHONDRIAL MEMBRANE 13 HOMOLOG"/>
    <property type="match status" value="1"/>
</dbReference>
<dbReference type="GO" id="GO:0006952">
    <property type="term" value="P:defense response"/>
    <property type="evidence" value="ECO:0007669"/>
    <property type="project" value="UniProtKB-KW"/>
</dbReference>
<dbReference type="InterPro" id="IPR002182">
    <property type="entry name" value="NB-ARC"/>
</dbReference>
<feature type="domain" description="NB-ARC" evidence="7">
    <location>
        <begin position="171"/>
        <end position="247"/>
    </location>
</feature>
<protein>
    <recommendedName>
        <fullName evidence="11">Disease resistance protein</fullName>
    </recommendedName>
</protein>
<name>A0ABD2XSX2_9GENT</name>
<keyword evidence="5" id="KW-0611">Plant defense</keyword>
<dbReference type="Gene3D" id="1.20.5.4130">
    <property type="match status" value="1"/>
</dbReference>
<evidence type="ECO:0000256" key="4">
    <source>
        <dbReference type="ARBA" id="ARBA00022741"/>
    </source>
</evidence>
<dbReference type="CDD" id="cd14798">
    <property type="entry name" value="RX-CC_like"/>
    <property type="match status" value="1"/>
</dbReference>
<comment type="similarity">
    <text evidence="1">Belongs to the disease resistance NB-LRR family.</text>
</comment>